<proteinExistence type="predicted"/>
<keyword evidence="3" id="KW-1185">Reference proteome</keyword>
<evidence type="ECO:0000313" key="3">
    <source>
        <dbReference type="Proteomes" id="UP001151516"/>
    </source>
</evidence>
<name>A0A9W8L5W3_9FUNG</name>
<organism evidence="2 3">
    <name type="scientific">Coemansia spiralis</name>
    <dbReference type="NCBI Taxonomy" id="417178"/>
    <lineage>
        <taxon>Eukaryota</taxon>
        <taxon>Fungi</taxon>
        <taxon>Fungi incertae sedis</taxon>
        <taxon>Zoopagomycota</taxon>
        <taxon>Kickxellomycotina</taxon>
        <taxon>Kickxellomycetes</taxon>
        <taxon>Kickxellales</taxon>
        <taxon>Kickxellaceae</taxon>
        <taxon>Coemansia</taxon>
    </lineage>
</organism>
<reference evidence="2" key="1">
    <citation type="submission" date="2022-07" db="EMBL/GenBank/DDBJ databases">
        <title>Phylogenomic reconstructions and comparative analyses of Kickxellomycotina fungi.</title>
        <authorList>
            <person name="Reynolds N.K."/>
            <person name="Stajich J.E."/>
            <person name="Barry K."/>
            <person name="Grigoriev I.V."/>
            <person name="Crous P."/>
            <person name="Smith M.E."/>
        </authorList>
    </citation>
    <scope>NUCLEOTIDE SEQUENCE</scope>
    <source>
        <strain evidence="2">CBS 109367</strain>
    </source>
</reference>
<evidence type="ECO:0000256" key="1">
    <source>
        <dbReference type="SAM" id="MobiDB-lite"/>
    </source>
</evidence>
<protein>
    <submittedName>
        <fullName evidence="2">Uncharacterized protein</fullName>
    </submittedName>
</protein>
<dbReference type="Proteomes" id="UP001151516">
    <property type="component" value="Unassembled WGS sequence"/>
</dbReference>
<accession>A0A9W8L5W3</accession>
<dbReference type="OrthoDB" id="5541520at2759"/>
<comment type="caution">
    <text evidence="2">The sequence shown here is derived from an EMBL/GenBank/DDBJ whole genome shotgun (WGS) entry which is preliminary data.</text>
</comment>
<gene>
    <name evidence="2" type="ORF">IWW39_001748</name>
</gene>
<evidence type="ECO:0000313" key="2">
    <source>
        <dbReference type="EMBL" id="KAJ2689109.1"/>
    </source>
</evidence>
<sequence length="375" mass="39985">MAARSATDICMEEFETQMTEAEKQVLRNMASADGTISLTLKLPDPRLRMAIAHDDGCSLLYGDNTSHTTLPPTALTDYARSVEREVPTPGAISEQDQHSLRSSNEVPIAAVCADPLPPRQSSLVGPGAVGMSPLRITHGVEDLGSHSYIRVSASELCYTDNSGTHQQSASLAATTTTATTSAAFAFALSTATEWTSPAADRRSRQLSVQATVVGDEYDECEDAIEEIPDDQQSEDNCEADFDILHEPKHTPYSLNEPPAGPFRYTNTPASPQTLASPCGSSDYEFVPPSPSISSLYEGAGPEGTVAQSLTQMANPRSTGLGKSVNSPSGLAGSSLFSPPPVAYHQRYFETRGMRSPATRDSSDRSTSPVTAYDAR</sequence>
<dbReference type="AlphaFoldDB" id="A0A9W8L5W3"/>
<dbReference type="EMBL" id="JANBTX010000032">
    <property type="protein sequence ID" value="KAJ2689109.1"/>
    <property type="molecule type" value="Genomic_DNA"/>
</dbReference>
<feature type="region of interest" description="Disordered" evidence="1">
    <location>
        <begin position="314"/>
        <end position="375"/>
    </location>
</feature>